<feature type="region of interest" description="Disordered" evidence="1">
    <location>
        <begin position="568"/>
        <end position="630"/>
    </location>
</feature>
<reference evidence="2" key="1">
    <citation type="submission" date="2022-07" db="EMBL/GenBank/DDBJ databases">
        <title>Phylogenomic reconstructions and comparative analyses of Kickxellomycotina fungi.</title>
        <authorList>
            <person name="Reynolds N.K."/>
            <person name="Stajich J.E."/>
            <person name="Barry K."/>
            <person name="Grigoriev I.V."/>
            <person name="Crous P."/>
            <person name="Smith M.E."/>
        </authorList>
    </citation>
    <scope>NUCLEOTIDE SEQUENCE</scope>
    <source>
        <strain evidence="2">RSA 861</strain>
    </source>
</reference>
<feature type="compositionally biased region" description="Low complexity" evidence="1">
    <location>
        <begin position="588"/>
        <end position="602"/>
    </location>
</feature>
<feature type="region of interest" description="Disordered" evidence="1">
    <location>
        <begin position="712"/>
        <end position="739"/>
    </location>
</feature>
<gene>
    <name evidence="2" type="ORF">IWQ60_007955</name>
</gene>
<proteinExistence type="predicted"/>
<feature type="non-terminal residue" evidence="2">
    <location>
        <position position="739"/>
    </location>
</feature>
<dbReference type="EMBL" id="JANBPT010000564">
    <property type="protein sequence ID" value="KAJ1916888.1"/>
    <property type="molecule type" value="Genomic_DNA"/>
</dbReference>
<feature type="region of interest" description="Disordered" evidence="1">
    <location>
        <begin position="642"/>
        <end position="677"/>
    </location>
</feature>
<dbReference type="Proteomes" id="UP001150569">
    <property type="component" value="Unassembled WGS sequence"/>
</dbReference>
<sequence length="739" mass="80716">MARPPRASARCSSSCFLIRWLRRFVVLYVFYVLVARCPNQLSPGPGPDTELICRSAYRVQHDVLKPSLAYLQRTSYGQQGQAYYTNKVLPTYEAYGEPAVKHTVKVYRTYVAPAVRYTWQRVGRPTVAFLQVQYETWVAPTLDRGLQETRIQYNTIAKPHVDQACTLARKWYDTVHGVLLHQVKPQVERTTAQVRTIYRNHVEPQAQHVFRTHLVPFYHQKFVPGIQQTTRRSVEFYHDTLVPHACYAFRKGVEHSRHGYHQYISPACAAGGHHAARFYQDTIRPVVHRLYRQHLGPHVDRYVDWHKVAAFNGEVVRYGQIGGRYLMLAVRKVYAYSVTTYTYLERTYRAYQYPNHATSPVKKDMVGGSQATRSAVVSVPEQIAPAATTAVASAIHSAATEATAAAITTPLPVYERIVEAAGQVKEDLQHAVSGRMEQAKEAVASIVEHVRPATVSDSSLETSAAATTPVINAGNIDDKVYRISSMTLIIGQAAHSADITAASEVASVVSSLSIAPVASFSSIGDMSSKVTIQSSSTTNGAVEAEPILSIQTAHPVDPALQETQTTEAYAEDHHTSVEDTTSLSLAHSGPTPSPDATASTPAHSRADPATLSSDSAAQPHADAPRPVEPGNAAKEATVIPADRQQAPAPAKVATQPSKKSAAPVAATPPTEPNPTPESIRRLVKSVAPAMVPPVLHDPELKEGVSRTLRRAAAAATPTMNDEDVEDVKKAASEWVQHAK</sequence>
<evidence type="ECO:0000313" key="2">
    <source>
        <dbReference type="EMBL" id="KAJ1916888.1"/>
    </source>
</evidence>
<feature type="compositionally biased region" description="Low complexity" evidence="1">
    <location>
        <begin position="656"/>
        <end position="668"/>
    </location>
</feature>
<keyword evidence="3" id="KW-1185">Reference proteome</keyword>
<dbReference type="OrthoDB" id="306876at2759"/>
<organism evidence="2 3">
    <name type="scientific">Tieghemiomyces parasiticus</name>
    <dbReference type="NCBI Taxonomy" id="78921"/>
    <lineage>
        <taxon>Eukaryota</taxon>
        <taxon>Fungi</taxon>
        <taxon>Fungi incertae sedis</taxon>
        <taxon>Zoopagomycota</taxon>
        <taxon>Kickxellomycotina</taxon>
        <taxon>Dimargaritomycetes</taxon>
        <taxon>Dimargaritales</taxon>
        <taxon>Dimargaritaceae</taxon>
        <taxon>Tieghemiomyces</taxon>
    </lineage>
</organism>
<evidence type="ECO:0000256" key="1">
    <source>
        <dbReference type="SAM" id="MobiDB-lite"/>
    </source>
</evidence>
<evidence type="ECO:0000313" key="3">
    <source>
        <dbReference type="Proteomes" id="UP001150569"/>
    </source>
</evidence>
<comment type="caution">
    <text evidence="2">The sequence shown here is derived from an EMBL/GenBank/DDBJ whole genome shotgun (WGS) entry which is preliminary data.</text>
</comment>
<name>A0A9W8A102_9FUNG</name>
<dbReference type="AlphaFoldDB" id="A0A9W8A102"/>
<protein>
    <submittedName>
        <fullName evidence="2">Uncharacterized protein</fullName>
    </submittedName>
</protein>
<accession>A0A9W8A102</accession>